<sequence length="449" mass="45896">MRPPSVRDYLPATRAGRVFAGISLINAMGTGLFIAGSAIFFSRSVGLSTGEIGLALTLAGLVGFLATVPIGALSDRLGAKRTLVALLLWRSCWFAALVLVDGFGSLVLVACCLAAAEGATQPMTQAVSAATTEESDRTRMMAIVRTVRNIGFSLGALLAAPLLAADSVWTYRGLVLGTAAAFLLSGLLLAGLRLLNHRAAPRKMSPLAAVRGFRDLPYLAFSGLNGVLVLHMTILTIGIPLWALEATEVPAAFVPVLILVNTVLAILIQVPLSRKVNTPPGATRSLRRGGLALAACCLALAAAALPSSVMVAAGLLMLGCLLLTFGEVWQAAGAWELSYTYAPEDRMGTYLSVFGLGAAGQRIVGPMLISGLVIATGPLGWTGLAVLFLLAGLLVRPATGALARGAAAAPSAPGPVVPEPAAPEAVVPAPPAGTRSPAGSPPDTTRSTS</sequence>
<evidence type="ECO:0000256" key="8">
    <source>
        <dbReference type="SAM" id="Phobius"/>
    </source>
</evidence>
<feature type="transmembrane region" description="Helical" evidence="8">
    <location>
        <begin position="53"/>
        <end position="73"/>
    </location>
</feature>
<feature type="transmembrane region" description="Helical" evidence="8">
    <location>
        <begin position="147"/>
        <end position="165"/>
    </location>
</feature>
<keyword evidence="3" id="KW-1003">Cell membrane</keyword>
<evidence type="ECO:0000256" key="2">
    <source>
        <dbReference type="ARBA" id="ARBA00022448"/>
    </source>
</evidence>
<feature type="transmembrane region" description="Helical" evidence="8">
    <location>
        <begin position="289"/>
        <end position="305"/>
    </location>
</feature>
<proteinExistence type="predicted"/>
<feature type="transmembrane region" description="Helical" evidence="8">
    <location>
        <begin position="249"/>
        <end position="268"/>
    </location>
</feature>
<evidence type="ECO:0000256" key="3">
    <source>
        <dbReference type="ARBA" id="ARBA00022475"/>
    </source>
</evidence>
<keyword evidence="2" id="KW-0813">Transport</keyword>
<feature type="domain" description="Major facilitator superfamily (MFS) profile" evidence="9">
    <location>
        <begin position="15"/>
        <end position="400"/>
    </location>
</feature>
<evidence type="ECO:0000313" key="11">
    <source>
        <dbReference type="Proteomes" id="UP001501303"/>
    </source>
</evidence>
<dbReference type="PANTHER" id="PTHR23517:SF2">
    <property type="entry name" value="MULTIDRUG RESISTANCE PROTEIN MDTH"/>
    <property type="match status" value="1"/>
</dbReference>
<keyword evidence="5 8" id="KW-1133">Transmembrane helix</keyword>
<accession>A0ABN2NTJ9</accession>
<dbReference type="PROSITE" id="PS50850">
    <property type="entry name" value="MFS"/>
    <property type="match status" value="1"/>
</dbReference>
<protein>
    <submittedName>
        <fullName evidence="10">MFS transporter</fullName>
    </submittedName>
</protein>
<dbReference type="RefSeq" id="WP_344259227.1">
    <property type="nucleotide sequence ID" value="NZ_BAAAMJ010000009.1"/>
</dbReference>
<feature type="region of interest" description="Disordered" evidence="7">
    <location>
        <begin position="408"/>
        <end position="449"/>
    </location>
</feature>
<dbReference type="SUPFAM" id="SSF103473">
    <property type="entry name" value="MFS general substrate transporter"/>
    <property type="match status" value="1"/>
</dbReference>
<name>A0ABN2NTJ9_9ACTN</name>
<dbReference type="EMBL" id="BAAAMJ010000009">
    <property type="protein sequence ID" value="GAA1902423.1"/>
    <property type="molecule type" value="Genomic_DNA"/>
</dbReference>
<feature type="transmembrane region" description="Helical" evidence="8">
    <location>
        <begin position="379"/>
        <end position="395"/>
    </location>
</feature>
<evidence type="ECO:0000256" key="5">
    <source>
        <dbReference type="ARBA" id="ARBA00022989"/>
    </source>
</evidence>
<dbReference type="InterPro" id="IPR050171">
    <property type="entry name" value="MFS_Transporters"/>
</dbReference>
<dbReference type="Proteomes" id="UP001501303">
    <property type="component" value="Unassembled WGS sequence"/>
</dbReference>
<comment type="subcellular location">
    <subcellularLocation>
        <location evidence="1">Cell membrane</location>
        <topology evidence="1">Multi-pass membrane protein</topology>
    </subcellularLocation>
</comment>
<comment type="caution">
    <text evidence="10">The sequence shown here is derived from an EMBL/GenBank/DDBJ whole genome shotgun (WGS) entry which is preliminary data.</text>
</comment>
<feature type="transmembrane region" description="Helical" evidence="8">
    <location>
        <begin position="93"/>
        <end position="116"/>
    </location>
</feature>
<evidence type="ECO:0000256" key="1">
    <source>
        <dbReference type="ARBA" id="ARBA00004651"/>
    </source>
</evidence>
<evidence type="ECO:0000256" key="7">
    <source>
        <dbReference type="SAM" id="MobiDB-lite"/>
    </source>
</evidence>
<evidence type="ECO:0000256" key="6">
    <source>
        <dbReference type="ARBA" id="ARBA00023136"/>
    </source>
</evidence>
<dbReference type="PANTHER" id="PTHR23517">
    <property type="entry name" value="RESISTANCE PROTEIN MDTM, PUTATIVE-RELATED-RELATED"/>
    <property type="match status" value="1"/>
</dbReference>
<gene>
    <name evidence="10" type="ORF">GCM10009716_10380</name>
</gene>
<keyword evidence="6 8" id="KW-0472">Membrane</keyword>
<organism evidence="10 11">
    <name type="scientific">Streptomyces sodiiphilus</name>
    <dbReference type="NCBI Taxonomy" id="226217"/>
    <lineage>
        <taxon>Bacteria</taxon>
        <taxon>Bacillati</taxon>
        <taxon>Actinomycetota</taxon>
        <taxon>Actinomycetes</taxon>
        <taxon>Kitasatosporales</taxon>
        <taxon>Streptomycetaceae</taxon>
        <taxon>Streptomyces</taxon>
    </lineage>
</organism>
<keyword evidence="11" id="KW-1185">Reference proteome</keyword>
<dbReference type="InterPro" id="IPR036259">
    <property type="entry name" value="MFS_trans_sf"/>
</dbReference>
<evidence type="ECO:0000313" key="10">
    <source>
        <dbReference type="EMBL" id="GAA1902423.1"/>
    </source>
</evidence>
<keyword evidence="4 8" id="KW-0812">Transmembrane</keyword>
<feature type="transmembrane region" description="Helical" evidence="8">
    <location>
        <begin position="171"/>
        <end position="195"/>
    </location>
</feature>
<evidence type="ECO:0000259" key="9">
    <source>
        <dbReference type="PROSITE" id="PS50850"/>
    </source>
</evidence>
<dbReference type="Pfam" id="PF07690">
    <property type="entry name" value="MFS_1"/>
    <property type="match status" value="1"/>
</dbReference>
<feature type="transmembrane region" description="Helical" evidence="8">
    <location>
        <begin position="20"/>
        <end position="41"/>
    </location>
</feature>
<dbReference type="InterPro" id="IPR011701">
    <property type="entry name" value="MFS"/>
</dbReference>
<dbReference type="Gene3D" id="1.20.1250.20">
    <property type="entry name" value="MFS general substrate transporter like domains"/>
    <property type="match status" value="1"/>
</dbReference>
<dbReference type="InterPro" id="IPR020846">
    <property type="entry name" value="MFS_dom"/>
</dbReference>
<evidence type="ECO:0000256" key="4">
    <source>
        <dbReference type="ARBA" id="ARBA00022692"/>
    </source>
</evidence>
<reference evidence="10 11" key="1">
    <citation type="journal article" date="2019" name="Int. J. Syst. Evol. Microbiol.">
        <title>The Global Catalogue of Microorganisms (GCM) 10K type strain sequencing project: providing services to taxonomists for standard genome sequencing and annotation.</title>
        <authorList>
            <consortium name="The Broad Institute Genomics Platform"/>
            <consortium name="The Broad Institute Genome Sequencing Center for Infectious Disease"/>
            <person name="Wu L."/>
            <person name="Ma J."/>
        </authorList>
    </citation>
    <scope>NUCLEOTIDE SEQUENCE [LARGE SCALE GENOMIC DNA]</scope>
    <source>
        <strain evidence="10 11">JCM 13581</strain>
    </source>
</reference>
<feature type="transmembrane region" description="Helical" evidence="8">
    <location>
        <begin position="216"/>
        <end position="243"/>
    </location>
</feature>
<feature type="compositionally biased region" description="Pro residues" evidence="7">
    <location>
        <begin position="412"/>
        <end position="421"/>
    </location>
</feature>